<organism evidence="1 2">
    <name type="scientific">Lophiotrema nucula</name>
    <dbReference type="NCBI Taxonomy" id="690887"/>
    <lineage>
        <taxon>Eukaryota</taxon>
        <taxon>Fungi</taxon>
        <taxon>Dikarya</taxon>
        <taxon>Ascomycota</taxon>
        <taxon>Pezizomycotina</taxon>
        <taxon>Dothideomycetes</taxon>
        <taxon>Pleosporomycetidae</taxon>
        <taxon>Pleosporales</taxon>
        <taxon>Lophiotremataceae</taxon>
        <taxon>Lophiotrema</taxon>
    </lineage>
</organism>
<keyword evidence="2" id="KW-1185">Reference proteome</keyword>
<sequence>MSSKPSAIVSVLYPRIPDLKFNLDYYLTSHVPLTFKLLQPHGLLNGSVSEVVGDSDYAYNITLEFKDVQSWEKGLESGGKELTDDFKNFTNATPVFVVGKVVS</sequence>
<dbReference type="Gene3D" id="3.30.70.100">
    <property type="match status" value="1"/>
</dbReference>
<evidence type="ECO:0000313" key="1">
    <source>
        <dbReference type="EMBL" id="KAF2112874.1"/>
    </source>
</evidence>
<dbReference type="PANTHER" id="PTHR40260">
    <property type="entry name" value="BLR8190 PROTEIN"/>
    <property type="match status" value="1"/>
</dbReference>
<dbReference type="Proteomes" id="UP000799770">
    <property type="component" value="Unassembled WGS sequence"/>
</dbReference>
<evidence type="ECO:0000313" key="2">
    <source>
        <dbReference type="Proteomes" id="UP000799770"/>
    </source>
</evidence>
<reference evidence="1" key="1">
    <citation type="journal article" date="2020" name="Stud. Mycol.">
        <title>101 Dothideomycetes genomes: a test case for predicting lifestyles and emergence of pathogens.</title>
        <authorList>
            <person name="Haridas S."/>
            <person name="Albert R."/>
            <person name="Binder M."/>
            <person name="Bloem J."/>
            <person name="Labutti K."/>
            <person name="Salamov A."/>
            <person name="Andreopoulos B."/>
            <person name="Baker S."/>
            <person name="Barry K."/>
            <person name="Bills G."/>
            <person name="Bluhm B."/>
            <person name="Cannon C."/>
            <person name="Castanera R."/>
            <person name="Culley D."/>
            <person name="Daum C."/>
            <person name="Ezra D."/>
            <person name="Gonzalez J."/>
            <person name="Henrissat B."/>
            <person name="Kuo A."/>
            <person name="Liang C."/>
            <person name="Lipzen A."/>
            <person name="Lutzoni F."/>
            <person name="Magnuson J."/>
            <person name="Mondo S."/>
            <person name="Nolan M."/>
            <person name="Ohm R."/>
            <person name="Pangilinan J."/>
            <person name="Park H.-J."/>
            <person name="Ramirez L."/>
            <person name="Alfaro M."/>
            <person name="Sun H."/>
            <person name="Tritt A."/>
            <person name="Yoshinaga Y."/>
            <person name="Zwiers L.-H."/>
            <person name="Turgeon B."/>
            <person name="Goodwin S."/>
            <person name="Spatafora J."/>
            <person name="Crous P."/>
            <person name="Grigoriev I."/>
        </authorList>
    </citation>
    <scope>NUCLEOTIDE SEQUENCE</scope>
    <source>
        <strain evidence="1">CBS 627.86</strain>
    </source>
</reference>
<dbReference type="SUPFAM" id="SSF54909">
    <property type="entry name" value="Dimeric alpha+beta barrel"/>
    <property type="match status" value="1"/>
</dbReference>
<accession>A0A6A5Z1D4</accession>
<dbReference type="InterPro" id="IPR011008">
    <property type="entry name" value="Dimeric_a/b-barrel"/>
</dbReference>
<dbReference type="EMBL" id="ML977329">
    <property type="protein sequence ID" value="KAF2112874.1"/>
    <property type="molecule type" value="Genomic_DNA"/>
</dbReference>
<protein>
    <recommendedName>
        <fullName evidence="3">EthD domain-containing protein</fullName>
    </recommendedName>
</protein>
<gene>
    <name evidence="1" type="ORF">BDV96DRAFT_648508</name>
</gene>
<evidence type="ECO:0008006" key="3">
    <source>
        <dbReference type="Google" id="ProtNLM"/>
    </source>
</evidence>
<dbReference type="PANTHER" id="PTHR40260:SF2">
    <property type="entry name" value="BLR8190 PROTEIN"/>
    <property type="match status" value="1"/>
</dbReference>
<proteinExistence type="predicted"/>
<name>A0A6A5Z1D4_9PLEO</name>
<dbReference type="AlphaFoldDB" id="A0A6A5Z1D4"/>
<dbReference type="OrthoDB" id="4892971at2759"/>